<feature type="signal peptide" evidence="2">
    <location>
        <begin position="1"/>
        <end position="26"/>
    </location>
</feature>
<dbReference type="InterPro" id="IPR027417">
    <property type="entry name" value="P-loop_NTPase"/>
</dbReference>
<evidence type="ECO:0000256" key="2">
    <source>
        <dbReference type="SAM" id="SignalP"/>
    </source>
</evidence>
<feature type="transmembrane region" description="Helical" evidence="1">
    <location>
        <begin position="233"/>
        <end position="250"/>
    </location>
</feature>
<dbReference type="SUPFAM" id="SSF52540">
    <property type="entry name" value="P-loop containing nucleoside triphosphate hydrolases"/>
    <property type="match status" value="1"/>
</dbReference>
<gene>
    <name evidence="4" type="ORF">BIY21_06585</name>
</gene>
<comment type="caution">
    <text evidence="4">The sequence shown here is derived from an EMBL/GenBank/DDBJ whole genome shotgun (WGS) entry which is preliminary data.</text>
</comment>
<keyword evidence="5" id="KW-1185">Reference proteome</keyword>
<feature type="transmembrane region" description="Helical" evidence="1">
    <location>
        <begin position="262"/>
        <end position="281"/>
    </location>
</feature>
<feature type="transmembrane region" description="Helical" evidence="1">
    <location>
        <begin position="327"/>
        <end position="348"/>
    </location>
</feature>
<reference evidence="4 5" key="1">
    <citation type="submission" date="2016-09" db="EMBL/GenBank/DDBJ databases">
        <title>Genomic Taxonomy of the Vibrionaceae.</title>
        <authorList>
            <person name="Gonzalez-Castillo A."/>
            <person name="Gomez-Gil B."/>
            <person name="Enciso-Ibarra K."/>
        </authorList>
    </citation>
    <scope>NUCLEOTIDE SEQUENCE [LARGE SCALE GENOMIC DNA]</scope>
    <source>
        <strain evidence="4 5">CAIM 1731</strain>
    </source>
</reference>
<evidence type="ECO:0000313" key="5">
    <source>
        <dbReference type="Proteomes" id="UP000186206"/>
    </source>
</evidence>
<keyword evidence="1" id="KW-0472">Membrane</keyword>
<name>A0ABX3FN43_9VIBR</name>
<feature type="domain" description="ORC1/DEAH AAA+ ATPase" evidence="3">
    <location>
        <begin position="475"/>
        <end position="587"/>
    </location>
</feature>
<organism evidence="4 5">
    <name type="scientific">Vibrio ponticus</name>
    <dbReference type="NCBI Taxonomy" id="265668"/>
    <lineage>
        <taxon>Bacteria</taxon>
        <taxon>Pseudomonadati</taxon>
        <taxon>Pseudomonadota</taxon>
        <taxon>Gammaproteobacteria</taxon>
        <taxon>Vibrionales</taxon>
        <taxon>Vibrionaceae</taxon>
        <taxon>Vibrio</taxon>
    </lineage>
</organism>
<dbReference type="Proteomes" id="UP000186206">
    <property type="component" value="Unassembled WGS sequence"/>
</dbReference>
<dbReference type="Gene3D" id="3.40.50.300">
    <property type="entry name" value="P-loop containing nucleotide triphosphate hydrolases"/>
    <property type="match status" value="1"/>
</dbReference>
<sequence>MRYYLRDFYLRVLVLASLLIATPSLANEYGFQSQPQSSPEAVKIAQQISELPEPLFMTPKDKRQVNLLLARVLRIQREQITSFSEHLDAYRANNADQEWNQVQSAYFTLTSLNQSKQVLLDLTNPANRDRLTGFGPYGVTQFKQEWQLTKLNVEYLVYFQIRSFKSLVAEIFISPIPVIWAATKVLFIYFGLVWWLANSKRLIDLFRVSQLESKSNPPLWVRLIWYISRAHRAIAWLIAITLSLRVLSQIPSLQHLILLEIFTWWVLGGSIAISFILEFAYRNSRSSSRAVIALRLSTIRRYVWSIIIAGVILQISIRTLGKGTIYSWIYSALFFWFVLVTVSVLRLWREKVFESLASHTERPVWVNWAVNRQNTLLLNIPATALGIVWLSLDSAKHQLMGLLSRSTLFSQALAYLFRIEVAKQSDIDKCQHNLVRIKGEQVFDYVLPGNIDSTLIGYASDELKQLSRYLMSDSPAICVVSGERGIGATTLLNTMLNKVSNAEPIYLNCPYAGYGELLSQLALSIGLDEEASEIQILAHLRKSETAYLIAIDNAHRLVKPMVGGLSDLMRITNLLRRSKKNHRIVFSIVKSSWRFVDRARGERLLFDLVCFLPRWNEKQIAELLNSRINKELEKPLSFEGLVVPKQWDQDDLSEEERAKLGFYRILWHYSDGNPTVALRFFRLSINRNKETDQAVVRLFHVPESQELENMPKPMLAVLRSIIQLEIASPEILSDCTQLSLAEITGILRYFQSRGYIEWTEDQARVSDHWFRHITNVLDRQHLLVK</sequence>
<dbReference type="RefSeq" id="WP_075647925.1">
    <property type="nucleotide sequence ID" value="NZ_AP019657.1"/>
</dbReference>
<keyword evidence="1" id="KW-0812">Transmembrane</keyword>
<proteinExistence type="predicted"/>
<feature type="chain" id="PRO_5045146806" evidence="2">
    <location>
        <begin position="27"/>
        <end position="785"/>
    </location>
</feature>
<protein>
    <submittedName>
        <fullName evidence="4">AAA family ATPase</fullName>
    </submittedName>
</protein>
<evidence type="ECO:0000313" key="4">
    <source>
        <dbReference type="EMBL" id="OLQ95365.1"/>
    </source>
</evidence>
<dbReference type="EMBL" id="MJMI01000033">
    <property type="protein sequence ID" value="OLQ95365.1"/>
    <property type="molecule type" value="Genomic_DNA"/>
</dbReference>
<dbReference type="InterPro" id="IPR049945">
    <property type="entry name" value="AAA_22"/>
</dbReference>
<keyword evidence="2" id="KW-0732">Signal</keyword>
<dbReference type="CDD" id="cd00009">
    <property type="entry name" value="AAA"/>
    <property type="match status" value="1"/>
</dbReference>
<keyword evidence="1" id="KW-1133">Transmembrane helix</keyword>
<evidence type="ECO:0000259" key="3">
    <source>
        <dbReference type="Pfam" id="PF13401"/>
    </source>
</evidence>
<feature type="transmembrane region" description="Helical" evidence="1">
    <location>
        <begin position="302"/>
        <end position="321"/>
    </location>
</feature>
<dbReference type="Pfam" id="PF13401">
    <property type="entry name" value="AAA_22"/>
    <property type="match status" value="1"/>
</dbReference>
<feature type="transmembrane region" description="Helical" evidence="1">
    <location>
        <begin position="178"/>
        <end position="197"/>
    </location>
</feature>
<evidence type="ECO:0000256" key="1">
    <source>
        <dbReference type="SAM" id="Phobius"/>
    </source>
</evidence>
<accession>A0ABX3FN43</accession>